<dbReference type="GeneID" id="80889677"/>
<comment type="caution">
    <text evidence="1">The sequence shown here is derived from an EMBL/GenBank/DDBJ whole genome shotgun (WGS) entry which is preliminary data.</text>
</comment>
<proteinExistence type="predicted"/>
<sequence length="123" mass="13170">MPKCIAPLQLRGLPDARDTRWPSSAARCTSWTTNPDPAATDTIPLLWVKILPPTTLPGQWTNVGHHHSHLWILALSSPSRPPRPVEPSNSVLLNPSAASHLIISATPAASVHLTSLSSPCPNT</sequence>
<evidence type="ECO:0000313" key="2">
    <source>
        <dbReference type="Proteomes" id="UP001144673"/>
    </source>
</evidence>
<name>A0A9W8UJI2_AKAMU</name>
<keyword evidence="2" id="KW-1185">Reference proteome</keyword>
<dbReference type="RefSeq" id="XP_056050970.1">
    <property type="nucleotide sequence ID" value="XM_056193987.1"/>
</dbReference>
<dbReference type="KEGG" id="amus:LMH87_002518"/>
<dbReference type="AlphaFoldDB" id="A0A9W8UJI2"/>
<dbReference type="EMBL" id="JAJHUN010000010">
    <property type="protein sequence ID" value="KAJ4148029.1"/>
    <property type="molecule type" value="Genomic_DNA"/>
</dbReference>
<organism evidence="1 2">
    <name type="scientific">Akanthomyces muscarius</name>
    <name type="common">Entomopathogenic fungus</name>
    <name type="synonym">Lecanicillium muscarium</name>
    <dbReference type="NCBI Taxonomy" id="2231603"/>
    <lineage>
        <taxon>Eukaryota</taxon>
        <taxon>Fungi</taxon>
        <taxon>Dikarya</taxon>
        <taxon>Ascomycota</taxon>
        <taxon>Pezizomycotina</taxon>
        <taxon>Sordariomycetes</taxon>
        <taxon>Hypocreomycetidae</taxon>
        <taxon>Hypocreales</taxon>
        <taxon>Cordycipitaceae</taxon>
        <taxon>Akanthomyces</taxon>
    </lineage>
</organism>
<evidence type="ECO:0000313" key="1">
    <source>
        <dbReference type="EMBL" id="KAJ4148029.1"/>
    </source>
</evidence>
<accession>A0A9W8UJI2</accession>
<gene>
    <name evidence="1" type="ORF">LMH87_002518</name>
</gene>
<dbReference type="Proteomes" id="UP001144673">
    <property type="component" value="Chromosome 3"/>
</dbReference>
<protein>
    <submittedName>
        <fullName evidence="1">Uncharacterized protein</fullName>
    </submittedName>
</protein>
<reference evidence="1" key="1">
    <citation type="journal article" date="2023" name="Access Microbiol">
        <title>De-novo genome assembly for Akanthomyces muscarius, a biocontrol agent of insect agricultural pests.</title>
        <authorList>
            <person name="Erdos Z."/>
            <person name="Studholme D.J."/>
            <person name="Raymond B."/>
            <person name="Sharma M."/>
        </authorList>
    </citation>
    <scope>NUCLEOTIDE SEQUENCE</scope>
    <source>
        <strain evidence="1">Ve6</strain>
    </source>
</reference>